<keyword evidence="3 4" id="KW-0560">Oxidoreductase</keyword>
<dbReference type="InterPro" id="IPR036249">
    <property type="entry name" value="Thioredoxin-like_sf"/>
</dbReference>
<accession>A0A7S3EG72</accession>
<dbReference type="AlphaFoldDB" id="A0A7S3EG72"/>
<dbReference type="PANTHER" id="PTHR11592">
    <property type="entry name" value="GLUTATHIONE PEROXIDASE"/>
    <property type="match status" value="1"/>
</dbReference>
<evidence type="ECO:0000256" key="3">
    <source>
        <dbReference type="ARBA" id="ARBA00023002"/>
    </source>
</evidence>
<name>A0A7S3EG72_9RHOD</name>
<dbReference type="EMBL" id="HBHW01026068">
    <property type="protein sequence ID" value="CAE0052273.1"/>
    <property type="molecule type" value="Transcribed_RNA"/>
</dbReference>
<comment type="similarity">
    <text evidence="1 4">Belongs to the glutathione peroxidase family.</text>
</comment>
<dbReference type="GO" id="GO:0006979">
    <property type="term" value="P:response to oxidative stress"/>
    <property type="evidence" value="ECO:0007669"/>
    <property type="project" value="InterPro"/>
</dbReference>
<evidence type="ECO:0000313" key="5">
    <source>
        <dbReference type="EMBL" id="CAE0052273.1"/>
    </source>
</evidence>
<protein>
    <recommendedName>
        <fullName evidence="4">Glutathione peroxidase</fullName>
    </recommendedName>
</protein>
<organism evidence="5">
    <name type="scientific">Rhodosorus marinus</name>
    <dbReference type="NCBI Taxonomy" id="101924"/>
    <lineage>
        <taxon>Eukaryota</taxon>
        <taxon>Rhodophyta</taxon>
        <taxon>Stylonematophyceae</taxon>
        <taxon>Stylonematales</taxon>
        <taxon>Stylonemataceae</taxon>
        <taxon>Rhodosorus</taxon>
    </lineage>
</organism>
<proteinExistence type="inferred from homology"/>
<sequence length="256" mass="28407">MAFATGGLRPVRRSGCLNTLKCASSESSRRDFLKFAVPAVVAGWPLAFGRAEDDVPSTSLYDLTSTMGGEKVELSKYRGKVVLVVNVATYCVLTPQYEELTALYDKHGSRGLEILGKWLAKLDHAILSEETQDAVAPARGTAYPCNQFGNQEPGDYDDICKFARDQYGAKFSIFDKVNVNPPNVDNVYSFLKSTNPDSEKRIEWNFAKFLVDKEGKPVRRYKPGILPSMLEKDVVALLDEKPLPPRLIPKPQVNAL</sequence>
<dbReference type="InterPro" id="IPR000889">
    <property type="entry name" value="Glutathione_peroxidase"/>
</dbReference>
<dbReference type="PRINTS" id="PR01011">
    <property type="entry name" value="GLUTPROXDASE"/>
</dbReference>
<dbReference type="Pfam" id="PF00255">
    <property type="entry name" value="GSHPx"/>
    <property type="match status" value="2"/>
</dbReference>
<dbReference type="Gene3D" id="3.40.30.10">
    <property type="entry name" value="Glutaredoxin"/>
    <property type="match status" value="2"/>
</dbReference>
<evidence type="ECO:0000256" key="2">
    <source>
        <dbReference type="ARBA" id="ARBA00022559"/>
    </source>
</evidence>
<reference evidence="5" key="1">
    <citation type="submission" date="2021-01" db="EMBL/GenBank/DDBJ databases">
        <authorList>
            <person name="Corre E."/>
            <person name="Pelletier E."/>
            <person name="Niang G."/>
            <person name="Scheremetjew M."/>
            <person name="Finn R."/>
            <person name="Kale V."/>
            <person name="Holt S."/>
            <person name="Cochrane G."/>
            <person name="Meng A."/>
            <person name="Brown T."/>
            <person name="Cohen L."/>
        </authorList>
    </citation>
    <scope>NUCLEOTIDE SEQUENCE</scope>
    <source>
        <strain evidence="5">CCMP 769</strain>
    </source>
</reference>
<gene>
    <name evidence="5" type="ORF">RMAR00112_LOCUS20299</name>
</gene>
<dbReference type="PROSITE" id="PS51355">
    <property type="entry name" value="GLUTATHIONE_PEROXID_3"/>
    <property type="match status" value="1"/>
</dbReference>
<keyword evidence="2 4" id="KW-0575">Peroxidase</keyword>
<evidence type="ECO:0000256" key="1">
    <source>
        <dbReference type="ARBA" id="ARBA00006926"/>
    </source>
</evidence>
<dbReference type="GO" id="GO:0004601">
    <property type="term" value="F:peroxidase activity"/>
    <property type="evidence" value="ECO:0007669"/>
    <property type="project" value="UniProtKB-KW"/>
</dbReference>
<evidence type="ECO:0000256" key="4">
    <source>
        <dbReference type="RuleBase" id="RU000499"/>
    </source>
</evidence>
<dbReference type="SUPFAM" id="SSF52833">
    <property type="entry name" value="Thioredoxin-like"/>
    <property type="match status" value="2"/>
</dbReference>
<dbReference type="CDD" id="cd00340">
    <property type="entry name" value="GSH_Peroxidase"/>
    <property type="match status" value="1"/>
</dbReference>
<dbReference type="PANTHER" id="PTHR11592:SF78">
    <property type="entry name" value="GLUTATHIONE PEROXIDASE"/>
    <property type="match status" value="1"/>
</dbReference>